<proteinExistence type="predicted"/>
<comment type="caution">
    <text evidence="1">The sequence shown here is derived from an EMBL/GenBank/DDBJ whole genome shotgun (WGS) entry which is preliminary data.</text>
</comment>
<accession>A0AAD3S283</accession>
<dbReference type="Proteomes" id="UP001279734">
    <property type="component" value="Unassembled WGS sequence"/>
</dbReference>
<name>A0AAD3S283_NEPGR</name>
<keyword evidence="2" id="KW-1185">Reference proteome</keyword>
<dbReference type="AlphaFoldDB" id="A0AAD3S283"/>
<sequence>MSGCLAGSLQSEYAKPKACKKSSNWRVDVEASNQKKLHIFNYRKNSKATVNHIPSFSKTKNSKNTSPEAAFVCLSELLRHDPTYILTVESLIVKMLRPLLPY</sequence>
<protein>
    <submittedName>
        <fullName evidence="1">Uncharacterized protein</fullName>
    </submittedName>
</protein>
<reference evidence="1" key="1">
    <citation type="submission" date="2023-05" db="EMBL/GenBank/DDBJ databases">
        <title>Nepenthes gracilis genome sequencing.</title>
        <authorList>
            <person name="Fukushima K."/>
        </authorList>
    </citation>
    <scope>NUCLEOTIDE SEQUENCE</scope>
    <source>
        <strain evidence="1">SING2019-196</strain>
    </source>
</reference>
<dbReference type="EMBL" id="BSYO01000004">
    <property type="protein sequence ID" value="GMH02942.1"/>
    <property type="molecule type" value="Genomic_DNA"/>
</dbReference>
<organism evidence="1 2">
    <name type="scientific">Nepenthes gracilis</name>
    <name type="common">Slender pitcher plant</name>
    <dbReference type="NCBI Taxonomy" id="150966"/>
    <lineage>
        <taxon>Eukaryota</taxon>
        <taxon>Viridiplantae</taxon>
        <taxon>Streptophyta</taxon>
        <taxon>Embryophyta</taxon>
        <taxon>Tracheophyta</taxon>
        <taxon>Spermatophyta</taxon>
        <taxon>Magnoliopsida</taxon>
        <taxon>eudicotyledons</taxon>
        <taxon>Gunneridae</taxon>
        <taxon>Pentapetalae</taxon>
        <taxon>Caryophyllales</taxon>
        <taxon>Nepenthaceae</taxon>
        <taxon>Nepenthes</taxon>
    </lineage>
</organism>
<gene>
    <name evidence="1" type="ORF">Nepgr_004781</name>
</gene>
<evidence type="ECO:0000313" key="1">
    <source>
        <dbReference type="EMBL" id="GMH02942.1"/>
    </source>
</evidence>
<evidence type="ECO:0000313" key="2">
    <source>
        <dbReference type="Proteomes" id="UP001279734"/>
    </source>
</evidence>